<evidence type="ECO:0000256" key="10">
    <source>
        <dbReference type="RuleBase" id="RU000520"/>
    </source>
</evidence>
<dbReference type="Proteomes" id="UP000239010">
    <property type="component" value="Unassembled WGS sequence"/>
</dbReference>
<dbReference type="EMBL" id="PHND01000001">
    <property type="protein sequence ID" value="PPE05002.1"/>
    <property type="molecule type" value="Genomic_DNA"/>
</dbReference>
<feature type="binding site" description="in other chain" evidence="8">
    <location>
        <position position="229"/>
    </location>
    <ligand>
        <name>IMP</name>
        <dbReference type="ChEBI" id="CHEBI:58053"/>
        <note>ligand shared between dimeric partners</note>
    </ligand>
</feature>
<feature type="binding site" evidence="8">
    <location>
        <position position="46"/>
    </location>
    <ligand>
        <name>Mg(2+)</name>
        <dbReference type="ChEBI" id="CHEBI:18420"/>
    </ligand>
</feature>
<evidence type="ECO:0000256" key="1">
    <source>
        <dbReference type="ARBA" id="ARBA00011738"/>
    </source>
</evidence>
<dbReference type="PANTHER" id="PTHR11846">
    <property type="entry name" value="ADENYLOSUCCINATE SYNTHETASE"/>
    <property type="match status" value="1"/>
</dbReference>
<dbReference type="Gene3D" id="1.10.300.10">
    <property type="entry name" value="Adenylosuccinate Synthetase, subunit A, domain 2"/>
    <property type="match status" value="1"/>
</dbReference>
<evidence type="ECO:0000256" key="9">
    <source>
        <dbReference type="PROSITE-ProRule" id="PRU10134"/>
    </source>
</evidence>
<feature type="binding site" evidence="8">
    <location>
        <position position="19"/>
    </location>
    <ligand>
        <name>Mg(2+)</name>
        <dbReference type="ChEBI" id="CHEBI:18420"/>
    </ligand>
</feature>
<dbReference type="InterPro" id="IPR042110">
    <property type="entry name" value="Adenylosuccinate_synth_dom2"/>
</dbReference>
<dbReference type="FunFam" id="1.10.300.10:FF:000001">
    <property type="entry name" value="Adenylosuccinate synthetase"/>
    <property type="match status" value="1"/>
</dbReference>
<dbReference type="InterPro" id="IPR001114">
    <property type="entry name" value="Adenylosuccinate_synthetase"/>
</dbReference>
<reference evidence="11 12" key="1">
    <citation type="submission" date="2017-11" db="EMBL/GenBank/DDBJ databases">
        <title>Genome sequence of Entomoplasma ellychniae ELCN-1 (ATCC 43707).</title>
        <authorList>
            <person name="Lo W.-S."/>
            <person name="Gasparich G.E."/>
            <person name="Kuo C.-H."/>
        </authorList>
    </citation>
    <scope>NUCLEOTIDE SEQUENCE [LARGE SCALE GENOMIC DNA]</scope>
    <source>
        <strain evidence="11 12">ELCN-1</strain>
    </source>
</reference>
<feature type="active site" description="Proton acceptor" evidence="8">
    <location>
        <position position="19"/>
    </location>
</feature>
<dbReference type="GO" id="GO:0046040">
    <property type="term" value="P:IMP metabolic process"/>
    <property type="evidence" value="ECO:0007669"/>
    <property type="project" value="TreeGrafter"/>
</dbReference>
<dbReference type="NCBIfam" id="NF002223">
    <property type="entry name" value="PRK01117.1"/>
    <property type="match status" value="1"/>
</dbReference>
<dbReference type="InterPro" id="IPR018220">
    <property type="entry name" value="Adenylosuccin_syn_GTP-bd"/>
</dbReference>
<keyword evidence="5 8" id="KW-0658">Purine biosynthesis</keyword>
<feature type="binding site" description="in other chain" evidence="8">
    <location>
        <position position="134"/>
    </location>
    <ligand>
        <name>IMP</name>
        <dbReference type="ChEBI" id="CHEBI:58053"/>
        <note>ligand shared between dimeric partners</note>
    </ligand>
</feature>
<keyword evidence="7 8" id="KW-0342">GTP-binding</keyword>
<comment type="subcellular location">
    <subcellularLocation>
        <location evidence="8">Cytoplasm</location>
    </subcellularLocation>
</comment>
<evidence type="ECO:0000256" key="2">
    <source>
        <dbReference type="ARBA" id="ARBA00022598"/>
    </source>
</evidence>
<proteinExistence type="inferred from homology"/>
<dbReference type="PROSITE" id="PS01266">
    <property type="entry name" value="ADENYLOSUCCIN_SYN_1"/>
    <property type="match status" value="1"/>
</dbReference>
<feature type="active site" description="Proton donor" evidence="8">
    <location>
        <position position="47"/>
    </location>
</feature>
<feature type="binding site" description="in other chain" evidence="8">
    <location>
        <begin position="19"/>
        <end position="22"/>
    </location>
    <ligand>
        <name>IMP</name>
        <dbReference type="ChEBI" id="CHEBI:58053"/>
        <note>ligand shared between dimeric partners</note>
    </ligand>
</feature>
<evidence type="ECO:0000256" key="5">
    <source>
        <dbReference type="ARBA" id="ARBA00022755"/>
    </source>
</evidence>
<dbReference type="HAMAP" id="MF_00011">
    <property type="entry name" value="Adenylosucc_synth"/>
    <property type="match status" value="1"/>
</dbReference>
<dbReference type="InterPro" id="IPR033128">
    <property type="entry name" value="Adenylosuccin_syn_Lys_AS"/>
</dbReference>
<comment type="function">
    <text evidence="8">Plays an important role in the de novo pathway of purine nucleotide biosynthesis. Catalyzes the first committed step in the biosynthesis of AMP from IMP.</text>
</comment>
<dbReference type="PROSITE" id="PS00513">
    <property type="entry name" value="ADENYLOSUCCIN_SYN_2"/>
    <property type="match status" value="1"/>
</dbReference>
<gene>
    <name evidence="8 11" type="primary">purA</name>
    <name evidence="11" type="ORF">EELLY_v1c06880</name>
</gene>
<dbReference type="NCBIfam" id="TIGR00184">
    <property type="entry name" value="purA"/>
    <property type="match status" value="1"/>
</dbReference>
<dbReference type="CDD" id="cd03108">
    <property type="entry name" value="AdSS"/>
    <property type="match status" value="1"/>
</dbReference>
<organism evidence="11 12">
    <name type="scientific">Entomoplasma ellychniae</name>
    <dbReference type="NCBI Taxonomy" id="2114"/>
    <lineage>
        <taxon>Bacteria</taxon>
        <taxon>Bacillati</taxon>
        <taxon>Mycoplasmatota</taxon>
        <taxon>Mollicutes</taxon>
        <taxon>Entomoplasmatales</taxon>
        <taxon>Entomoplasmataceae</taxon>
        <taxon>Entomoplasma</taxon>
    </lineage>
</organism>
<comment type="similarity">
    <text evidence="8 10">Belongs to the adenylosuccinate synthetase family.</text>
</comment>
<accession>A0A8E2QWJ9</accession>
<feature type="binding site" description="in other chain" evidence="8">
    <location>
        <position position="244"/>
    </location>
    <ligand>
        <name>IMP</name>
        <dbReference type="ChEBI" id="CHEBI:58053"/>
        <note>ligand shared between dimeric partners</note>
    </ligand>
</feature>
<dbReference type="InterPro" id="IPR042111">
    <property type="entry name" value="Adenylosuccinate_synth_dom3"/>
</dbReference>
<evidence type="ECO:0000256" key="3">
    <source>
        <dbReference type="ARBA" id="ARBA00022723"/>
    </source>
</evidence>
<protein>
    <recommendedName>
        <fullName evidence="8 10">Adenylosuccinate synthetase</fullName>
        <shortName evidence="8">AMPSase</shortName>
        <shortName evidence="8">AdSS</shortName>
        <ecNumber evidence="8 10">6.3.4.4</ecNumber>
    </recommendedName>
    <alternativeName>
        <fullName evidence="8">IMP--aspartate ligase</fullName>
    </alternativeName>
</protein>
<comment type="catalytic activity">
    <reaction evidence="8 10">
        <text>IMP + L-aspartate + GTP = N(6)-(1,2-dicarboxyethyl)-AMP + GDP + phosphate + 2 H(+)</text>
        <dbReference type="Rhea" id="RHEA:15753"/>
        <dbReference type="ChEBI" id="CHEBI:15378"/>
        <dbReference type="ChEBI" id="CHEBI:29991"/>
        <dbReference type="ChEBI" id="CHEBI:37565"/>
        <dbReference type="ChEBI" id="CHEBI:43474"/>
        <dbReference type="ChEBI" id="CHEBI:57567"/>
        <dbReference type="ChEBI" id="CHEBI:58053"/>
        <dbReference type="ChEBI" id="CHEBI:58189"/>
        <dbReference type="EC" id="6.3.4.4"/>
    </reaction>
</comment>
<evidence type="ECO:0000256" key="4">
    <source>
        <dbReference type="ARBA" id="ARBA00022741"/>
    </source>
</evidence>
<name>A0A8E2QWJ9_9MOLU</name>
<dbReference type="UniPathway" id="UPA00075">
    <property type="reaction ID" value="UER00335"/>
</dbReference>
<feature type="binding site" evidence="8">
    <location>
        <begin position="46"/>
        <end position="48"/>
    </location>
    <ligand>
        <name>GTP</name>
        <dbReference type="ChEBI" id="CHEBI:37565"/>
    </ligand>
</feature>
<keyword evidence="3 8" id="KW-0479">Metal-binding</keyword>
<dbReference type="Pfam" id="PF00709">
    <property type="entry name" value="Adenylsucc_synt"/>
    <property type="match status" value="1"/>
</dbReference>
<dbReference type="GO" id="GO:0005525">
    <property type="term" value="F:GTP binding"/>
    <property type="evidence" value="ECO:0007669"/>
    <property type="project" value="UniProtKB-UniRule"/>
</dbReference>
<feature type="binding site" evidence="8">
    <location>
        <position position="310"/>
    </location>
    <ligand>
        <name>GTP</name>
        <dbReference type="ChEBI" id="CHEBI:37565"/>
    </ligand>
</feature>
<dbReference type="GO" id="GO:0005737">
    <property type="term" value="C:cytoplasm"/>
    <property type="evidence" value="ECO:0007669"/>
    <property type="project" value="UniProtKB-SubCell"/>
</dbReference>
<evidence type="ECO:0000256" key="7">
    <source>
        <dbReference type="ARBA" id="ARBA00023134"/>
    </source>
</evidence>
<dbReference type="GO" id="GO:0004019">
    <property type="term" value="F:adenylosuccinate synthase activity"/>
    <property type="evidence" value="ECO:0007669"/>
    <property type="project" value="UniProtKB-UniRule"/>
</dbReference>
<keyword evidence="2 8" id="KW-0436">Ligase</keyword>
<dbReference type="EC" id="6.3.4.4" evidence="8 10"/>
<keyword evidence="12" id="KW-1185">Reference proteome</keyword>
<dbReference type="InterPro" id="IPR027417">
    <property type="entry name" value="P-loop_NTPase"/>
</dbReference>
<feature type="binding site" evidence="8">
    <location>
        <begin position="336"/>
        <end position="338"/>
    </location>
    <ligand>
        <name>GTP</name>
        <dbReference type="ChEBI" id="CHEBI:37565"/>
    </ligand>
</feature>
<sequence>MFKSNNYKTMVILGSQWGDEGKGKITDYFAQNADYVVRFAGGDNAGHVIVSNGVKYKVTIVPSGILNPKTTNIIGNGTVVNIDKLIEEIDILEKSNVNTNKLLISDRAHVVFEYNQTLDALQEKSKKARKIGTTKRGIGPTYSDKAQRIGIRICDFADLEFKDILKENFEYHKDQITKIYEDKFDIDFEKFYKKQMHNFETIKNRVIDGGQLIQKVILENKKVLFEGAQGALLDIDHGTYPYVTSSNTTANNVSVGTGIHAKLINKVVGITKAYNSRVGNGAMPTELDNEIGERIRVNGNEYGSNTKRPRRVGWLDLVALKYAIRTGGIDELFITLLDVLDVEEEIKLCTSYEYEGKAFDTIPASNNKFGKCKPVFETLPGWKQDITQTTSWDQLPENAKKYLSRISEFCEIDILGFSVGPDRKQTITIKEEFNND</sequence>
<keyword evidence="8" id="KW-0963">Cytoplasm</keyword>
<dbReference type="SUPFAM" id="SSF52540">
    <property type="entry name" value="P-loop containing nucleoside triphosphate hydrolases"/>
    <property type="match status" value="1"/>
</dbReference>
<keyword evidence="4 8" id="KW-0547">Nucleotide-binding</keyword>
<feature type="binding site" evidence="8">
    <location>
        <begin position="418"/>
        <end position="420"/>
    </location>
    <ligand>
        <name>GTP</name>
        <dbReference type="ChEBI" id="CHEBI:37565"/>
    </ligand>
</feature>
<dbReference type="RefSeq" id="WP_104206078.1">
    <property type="nucleotide sequence ID" value="NZ_PHND01000001.1"/>
</dbReference>
<evidence type="ECO:0000256" key="6">
    <source>
        <dbReference type="ARBA" id="ARBA00022842"/>
    </source>
</evidence>
<feature type="binding site" evidence="8">
    <location>
        <begin position="304"/>
        <end position="310"/>
    </location>
    <ligand>
        <name>substrate</name>
    </ligand>
</feature>
<dbReference type="GO" id="GO:0000287">
    <property type="term" value="F:magnesium ion binding"/>
    <property type="evidence" value="ECO:0007669"/>
    <property type="project" value="UniProtKB-UniRule"/>
</dbReference>
<dbReference type="InterPro" id="IPR042109">
    <property type="entry name" value="Adenylosuccinate_synth_dom1"/>
</dbReference>
<evidence type="ECO:0000313" key="12">
    <source>
        <dbReference type="Proteomes" id="UP000239010"/>
    </source>
</evidence>
<comment type="caution">
    <text evidence="11">The sequence shown here is derived from an EMBL/GenBank/DDBJ whole genome shotgun (WGS) entry which is preliminary data.</text>
</comment>
<dbReference type="PANTHER" id="PTHR11846:SF0">
    <property type="entry name" value="ADENYLOSUCCINATE SYNTHETASE"/>
    <property type="match status" value="1"/>
</dbReference>
<comment type="cofactor">
    <cofactor evidence="8">
        <name>Mg(2+)</name>
        <dbReference type="ChEBI" id="CHEBI:18420"/>
    </cofactor>
    <text evidence="8">Binds 1 Mg(2+) ion per subunit.</text>
</comment>
<keyword evidence="6 8" id="KW-0460">Magnesium</keyword>
<dbReference type="AlphaFoldDB" id="A0A8E2QWJ9"/>
<feature type="active site" evidence="9">
    <location>
        <position position="145"/>
    </location>
</feature>
<feature type="binding site" evidence="8">
    <location>
        <begin position="18"/>
        <end position="24"/>
    </location>
    <ligand>
        <name>GTP</name>
        <dbReference type="ChEBI" id="CHEBI:37565"/>
    </ligand>
</feature>
<evidence type="ECO:0000256" key="8">
    <source>
        <dbReference type="HAMAP-Rule" id="MF_00011"/>
    </source>
</evidence>
<feature type="binding site" description="in other chain" evidence="8">
    <location>
        <begin position="44"/>
        <end position="47"/>
    </location>
    <ligand>
        <name>IMP</name>
        <dbReference type="ChEBI" id="CHEBI:58053"/>
        <note>ligand shared between dimeric partners</note>
    </ligand>
</feature>
<dbReference type="Gene3D" id="3.90.170.10">
    <property type="entry name" value="Adenylosuccinate Synthetase, subunit A, domain 3"/>
    <property type="match status" value="1"/>
</dbReference>
<feature type="binding site" evidence="8">
    <location>
        <position position="148"/>
    </location>
    <ligand>
        <name>IMP</name>
        <dbReference type="ChEBI" id="CHEBI:58053"/>
        <note>ligand shared between dimeric partners</note>
    </ligand>
</feature>
<dbReference type="GO" id="GO:0044208">
    <property type="term" value="P:'de novo' AMP biosynthetic process"/>
    <property type="evidence" value="ECO:0007669"/>
    <property type="project" value="UniProtKB-UniRule"/>
</dbReference>
<dbReference type="SMART" id="SM00788">
    <property type="entry name" value="Adenylsucc_synt"/>
    <property type="match status" value="1"/>
</dbReference>
<comment type="subunit">
    <text evidence="1 8">Homodimer.</text>
</comment>
<comment type="pathway">
    <text evidence="8 10">Purine metabolism; AMP biosynthesis via de novo pathway; AMP from IMP: step 1/2.</text>
</comment>
<evidence type="ECO:0000313" key="11">
    <source>
        <dbReference type="EMBL" id="PPE05002.1"/>
    </source>
</evidence>
<dbReference type="FunFam" id="3.90.170.10:FF:000001">
    <property type="entry name" value="Adenylosuccinate synthetase"/>
    <property type="match status" value="1"/>
</dbReference>
<feature type="binding site" description="in other chain" evidence="8">
    <location>
        <position position="308"/>
    </location>
    <ligand>
        <name>IMP</name>
        <dbReference type="ChEBI" id="CHEBI:58053"/>
        <note>ligand shared between dimeric partners</note>
    </ligand>
</feature>
<dbReference type="Gene3D" id="3.40.440.10">
    <property type="entry name" value="Adenylosuccinate Synthetase, subunit A, domain 1"/>
    <property type="match status" value="1"/>
</dbReference>